<dbReference type="AlphaFoldDB" id="A0A329WMF7"/>
<organism evidence="1 2">
    <name type="scientific">Photorhabdus bodei</name>
    <dbReference type="NCBI Taxonomy" id="2029681"/>
    <lineage>
        <taxon>Bacteria</taxon>
        <taxon>Pseudomonadati</taxon>
        <taxon>Pseudomonadota</taxon>
        <taxon>Gammaproteobacteria</taxon>
        <taxon>Enterobacterales</taxon>
        <taxon>Morganellaceae</taxon>
        <taxon>Photorhabdus</taxon>
    </lineage>
</organism>
<name>A0A329WMF7_9GAMM</name>
<protein>
    <submittedName>
        <fullName evidence="1">Uncharacterized protein</fullName>
    </submittedName>
</protein>
<evidence type="ECO:0000313" key="2">
    <source>
        <dbReference type="Proteomes" id="UP000250919"/>
    </source>
</evidence>
<dbReference type="EMBL" id="NSCM01000155">
    <property type="protein sequence ID" value="RAX05714.1"/>
    <property type="molecule type" value="Genomic_DNA"/>
</dbReference>
<comment type="caution">
    <text evidence="1">The sequence shown here is derived from an EMBL/GenBank/DDBJ whole genome shotgun (WGS) entry which is preliminary data.</text>
</comment>
<sequence>SIRLAEEIFTALGFPDPTEVNLRRLTKKRLKEIKANSPEREPSKDSDRVLPDRACFVSYYYYY</sequence>
<dbReference type="Proteomes" id="UP000250919">
    <property type="component" value="Unassembled WGS sequence"/>
</dbReference>
<accession>A0A329WMF7</accession>
<evidence type="ECO:0000313" key="1">
    <source>
        <dbReference type="EMBL" id="RAX05714.1"/>
    </source>
</evidence>
<proteinExistence type="predicted"/>
<feature type="non-terminal residue" evidence="1">
    <location>
        <position position="1"/>
    </location>
</feature>
<reference evidence="1 2" key="1">
    <citation type="journal article" date="2018" name="Int. J. Syst. Evol. Microbiol.">
        <title>Whole-genome-based revisit of Photorhabdus phylogeny: proposal for the elevation of most Photorhabdus subspecies to the species level and description of one novel species Photorhabdus bodei sp. nov., and one novel subspecies Photorhabdus laumondii subsp. clarkei subsp. nov.</title>
        <authorList>
            <person name="Machado R.A.R."/>
            <person name="Wuthrich D."/>
            <person name="Kuhnert P."/>
            <person name="Arce C.C.M."/>
            <person name="Thonen L."/>
            <person name="Ruiz C."/>
            <person name="Zhang X."/>
            <person name="Robert C.A.M."/>
            <person name="Karimi J."/>
            <person name="Kamali S."/>
            <person name="Ma J."/>
            <person name="Bruggmann R."/>
            <person name="Erb M."/>
        </authorList>
    </citation>
    <scope>NUCLEOTIDE SEQUENCE [LARGE SCALE GENOMIC DNA]</scope>
    <source>
        <strain evidence="1 2">LJ24-63</strain>
    </source>
</reference>
<gene>
    <name evidence="1" type="ORF">CKY02_22990</name>
</gene>